<dbReference type="Gene3D" id="3.30.379.10">
    <property type="entry name" value="Chitobiase/beta-hexosaminidase domain 2-like"/>
    <property type="match status" value="1"/>
</dbReference>
<feature type="domain" description="Alpha glucuronidase N-terminal" evidence="11">
    <location>
        <begin position="43"/>
        <end position="145"/>
    </location>
</feature>
<dbReference type="Pfam" id="PF07488">
    <property type="entry name" value="Glyco_hydro_67M"/>
    <property type="match status" value="1"/>
</dbReference>
<evidence type="ECO:0000259" key="13">
    <source>
        <dbReference type="Pfam" id="PF07488"/>
    </source>
</evidence>
<feature type="active site" description="Proton acceptor" evidence="8">
    <location>
        <position position="380"/>
    </location>
</feature>
<evidence type="ECO:0000256" key="10">
    <source>
        <dbReference type="SAM" id="SignalP"/>
    </source>
</evidence>
<comment type="catalytic activity">
    <reaction evidence="9">
        <text>Hydrolysis of (1-&gt;2)-alpha-D-(4-O-methyl)glucuronosyl links in the main chain of hardwood xylans.</text>
        <dbReference type="EC" id="3.2.1.131"/>
    </reaction>
</comment>
<keyword evidence="6 9" id="KW-0624">Polysaccharide degradation</keyword>
<feature type="chain" id="PRO_5042183515" description="Xylan alpha-1,2-glucuronidase" evidence="10">
    <location>
        <begin position="25"/>
        <end position="716"/>
    </location>
</feature>
<keyword evidence="4 9" id="KW-0119">Carbohydrate metabolism</keyword>
<evidence type="ECO:0000256" key="7">
    <source>
        <dbReference type="PIRNR" id="PIRNR029900"/>
    </source>
</evidence>
<feature type="active site" description="Proton donor" evidence="8">
    <location>
        <position position="307"/>
    </location>
</feature>
<dbReference type="GO" id="GO:0046559">
    <property type="term" value="F:alpha-glucuronidase activity"/>
    <property type="evidence" value="ECO:0007669"/>
    <property type="project" value="InterPro"/>
</dbReference>
<keyword evidence="2 7" id="KW-0858">Xylan degradation</keyword>
<comment type="similarity">
    <text evidence="1 7 9">Belongs to the glycosyl hydrolase 67 family.</text>
</comment>
<evidence type="ECO:0000256" key="5">
    <source>
        <dbReference type="ARBA" id="ARBA00023295"/>
    </source>
</evidence>
<evidence type="ECO:0000256" key="2">
    <source>
        <dbReference type="ARBA" id="ARBA00022651"/>
    </source>
</evidence>
<evidence type="ECO:0000256" key="4">
    <source>
        <dbReference type="ARBA" id="ARBA00023277"/>
    </source>
</evidence>
<feature type="signal peptide" evidence="10">
    <location>
        <begin position="1"/>
        <end position="24"/>
    </location>
</feature>
<dbReference type="GO" id="GO:0005576">
    <property type="term" value="C:extracellular region"/>
    <property type="evidence" value="ECO:0007669"/>
    <property type="project" value="InterPro"/>
</dbReference>
<dbReference type="Pfam" id="PF07477">
    <property type="entry name" value="Glyco_hydro_67C"/>
    <property type="match status" value="1"/>
</dbReference>
<dbReference type="InterPro" id="IPR011395">
    <property type="entry name" value="Glyco_hydro_67_aGlcAse"/>
</dbReference>
<keyword evidence="15" id="KW-1185">Reference proteome</keyword>
<keyword evidence="5 7" id="KW-0326">Glycosidase</keyword>
<dbReference type="InterPro" id="IPR037054">
    <property type="entry name" value="A-glucoronidase_C_sf"/>
</dbReference>
<evidence type="ECO:0000256" key="8">
    <source>
        <dbReference type="PIRSR" id="PIRSR029900-1"/>
    </source>
</evidence>
<dbReference type="SUPFAM" id="SSF51445">
    <property type="entry name" value="(Trans)glycosidases"/>
    <property type="match status" value="1"/>
</dbReference>
<gene>
    <name evidence="14" type="ORF">OM075_03795</name>
</gene>
<dbReference type="Gene3D" id="3.20.20.80">
    <property type="entry name" value="Glycosidases"/>
    <property type="match status" value="1"/>
</dbReference>
<evidence type="ECO:0000259" key="12">
    <source>
        <dbReference type="Pfam" id="PF07477"/>
    </source>
</evidence>
<dbReference type="EMBL" id="JAPDPJ010000004">
    <property type="protein sequence ID" value="MCW3785571.1"/>
    <property type="molecule type" value="Genomic_DNA"/>
</dbReference>
<keyword evidence="3 7" id="KW-0378">Hydrolase</keyword>
<keyword evidence="10" id="KW-0732">Signal</keyword>
<evidence type="ECO:0000256" key="3">
    <source>
        <dbReference type="ARBA" id="ARBA00022801"/>
    </source>
</evidence>
<dbReference type="GO" id="GO:0033939">
    <property type="term" value="F:xylan alpha-1,2-glucuronosidase activity"/>
    <property type="evidence" value="ECO:0007669"/>
    <property type="project" value="UniProtKB-EC"/>
</dbReference>
<proteinExistence type="inferred from homology"/>
<dbReference type="InterPro" id="IPR017853">
    <property type="entry name" value="GH"/>
</dbReference>
<dbReference type="GO" id="GO:0045493">
    <property type="term" value="P:xylan catabolic process"/>
    <property type="evidence" value="ECO:0007669"/>
    <property type="project" value="UniProtKB-KW"/>
</dbReference>
<evidence type="ECO:0000256" key="6">
    <source>
        <dbReference type="ARBA" id="ARBA00023326"/>
    </source>
</evidence>
<dbReference type="InterPro" id="IPR011100">
    <property type="entry name" value="Glyco_hydro_67_cat"/>
</dbReference>
<dbReference type="InterPro" id="IPR011099">
    <property type="entry name" value="Glyco_hydro_67_C"/>
</dbReference>
<dbReference type="InterPro" id="IPR005154">
    <property type="entry name" value="Glyco_hydro_67_aGlcAse_N"/>
</dbReference>
<evidence type="ECO:0000313" key="15">
    <source>
        <dbReference type="Proteomes" id="UP001209229"/>
    </source>
</evidence>
<protein>
    <recommendedName>
        <fullName evidence="9">Xylan alpha-1,2-glucuronidase</fullName>
        <ecNumber evidence="9">3.2.1.131</ecNumber>
    </recommendedName>
</protein>
<evidence type="ECO:0000259" key="11">
    <source>
        <dbReference type="Pfam" id="PF03648"/>
    </source>
</evidence>
<dbReference type="PANTHER" id="PTHR39207:SF1">
    <property type="entry name" value="ALPHA-GLUCURONIDASE A"/>
    <property type="match status" value="1"/>
</dbReference>
<dbReference type="PIRSF" id="PIRSF029900">
    <property type="entry name" value="Alpha-glucuronds"/>
    <property type="match status" value="1"/>
</dbReference>
<reference evidence="14" key="1">
    <citation type="submission" date="2022-10" db="EMBL/GenBank/DDBJ databases">
        <authorList>
            <person name="Yu W.X."/>
        </authorList>
    </citation>
    <scope>NUCLEOTIDE SEQUENCE</scope>
    <source>
        <strain evidence="14">AAT</strain>
    </source>
</reference>
<dbReference type="SUPFAM" id="SSF55545">
    <property type="entry name" value="beta-N-acetylhexosaminidase-like domain"/>
    <property type="match status" value="1"/>
</dbReference>
<dbReference type="Gene3D" id="3.90.1330.10">
    <property type="entry name" value="Alpha-glucuronidase, C-terminal domain"/>
    <property type="match status" value="1"/>
</dbReference>
<feature type="domain" description="Glycosyl hydrolase family 67 catalytic" evidence="13">
    <location>
        <begin position="153"/>
        <end position="468"/>
    </location>
</feature>
<dbReference type="Proteomes" id="UP001209229">
    <property type="component" value="Unassembled WGS sequence"/>
</dbReference>
<name>A0AAE3M255_9BACT</name>
<dbReference type="RefSeq" id="WP_301189143.1">
    <property type="nucleotide sequence ID" value="NZ_JAPDPJ010000004.1"/>
</dbReference>
<comment type="caution">
    <text evidence="14">The sequence shown here is derived from an EMBL/GenBank/DDBJ whole genome shotgun (WGS) entry which is preliminary data.</text>
</comment>
<dbReference type="InterPro" id="IPR029018">
    <property type="entry name" value="Hex-like_dom2"/>
</dbReference>
<sequence>MYNKALIVILLVLVSTSLCTPATGQTKIDGSQLWFTNTELNAETIKACPDYIYLSQKSETYNIIKKELQDNLNTLFNKDVKVIKKLKPGSLCVGTTAQKNLTTYFSDSELKELGNDGFIIRTVKNNNTIIIANTEIGALYGTYHYIRLLQTSKDDLVNLNIVEVPSYDRRLLNHWDNLNGTVERGYAGHSLWQWDELPATISPRYEAYARANASIGINGSVLNNVNASPDILKTEYLNKVSVIAKVFRPYGIKVYLSVNFASPSVIGGLSDANPKSADVIQWWKDKAKEIYTIIPDFGGFLVKANSEGQPGPNDYGCTHADGANMLADALQPYGGIVMWRAFVYNPKGNDRAKQSYDEFMPLDGQFRSNVIIQVKNGPVDFQPREPISSLFGQMKHTTLMPELQITKEYLGFSDHLSFLGTLFKEFLDTDTYTEGRNTTVSKVTDGSVFNDSITAIAGVANIGLDTNWCGHHFAQANWYVFGKLAWNNQLSVRDVAKEWLMQTFSHDEDFVSSMSRVMMESREAVVNYMTPLGLHHLMGWGHHYGPEPWCVIEGARPDWLPTYYHKADSIGLGFNRSSTGTNAVAQYAEPLKSVYDDPKLCPEELLLWFHHLPWDYELNNGKDLWTELCYRYNLGVEQAQQFEETWNTLQNKVDMDRFKEVQQKLATQVREAIWWRDACVLYFQTFSDRPIPHELFKPVHKLEDLKKLKFNMTHHN</sequence>
<dbReference type="EC" id="3.2.1.131" evidence="9"/>
<dbReference type="PANTHER" id="PTHR39207">
    <property type="entry name" value="ALPHA-GLUCURONIDASE A"/>
    <property type="match status" value="1"/>
</dbReference>
<evidence type="ECO:0000256" key="9">
    <source>
        <dbReference type="RuleBase" id="RU361198"/>
    </source>
</evidence>
<dbReference type="Pfam" id="PF03648">
    <property type="entry name" value="Glyco_hydro_67N"/>
    <property type="match status" value="1"/>
</dbReference>
<feature type="active site" description="Proton acceptor" evidence="8">
    <location>
        <position position="408"/>
    </location>
</feature>
<accession>A0AAE3M255</accession>
<feature type="domain" description="Glycosyl hydrolase family 67 C-terminal" evidence="12">
    <location>
        <begin position="469"/>
        <end position="693"/>
    </location>
</feature>
<dbReference type="AlphaFoldDB" id="A0AAE3M255"/>
<organism evidence="14 15">
    <name type="scientific">Plebeiibacterium sediminum</name>
    <dbReference type="NCBI Taxonomy" id="2992112"/>
    <lineage>
        <taxon>Bacteria</taxon>
        <taxon>Pseudomonadati</taxon>
        <taxon>Bacteroidota</taxon>
        <taxon>Bacteroidia</taxon>
        <taxon>Marinilabiliales</taxon>
        <taxon>Marinilabiliaceae</taxon>
        <taxon>Plebeiibacterium</taxon>
    </lineage>
</organism>
<evidence type="ECO:0000313" key="14">
    <source>
        <dbReference type="EMBL" id="MCW3785571.1"/>
    </source>
</evidence>
<evidence type="ECO:0000256" key="1">
    <source>
        <dbReference type="ARBA" id="ARBA00008833"/>
    </source>
</evidence>
<comment type="subunit">
    <text evidence="9">Homodimer.</text>
</comment>